<comment type="caution">
    <text evidence="1">The sequence shown here is derived from an EMBL/GenBank/DDBJ whole genome shotgun (WGS) entry which is preliminary data.</text>
</comment>
<gene>
    <name evidence="1" type="ORF">D7X96_23690</name>
</gene>
<organism evidence="1 2">
    <name type="scientific">Corallococcus interemptor</name>
    <dbReference type="NCBI Taxonomy" id="2316720"/>
    <lineage>
        <taxon>Bacteria</taxon>
        <taxon>Pseudomonadati</taxon>
        <taxon>Myxococcota</taxon>
        <taxon>Myxococcia</taxon>
        <taxon>Myxococcales</taxon>
        <taxon>Cystobacterineae</taxon>
        <taxon>Myxococcaceae</taxon>
        <taxon>Corallococcus</taxon>
    </lineage>
</organism>
<accession>A0A3A8Q9V7</accession>
<evidence type="ECO:0000313" key="2">
    <source>
        <dbReference type="Proteomes" id="UP000282656"/>
    </source>
</evidence>
<dbReference type="AlphaFoldDB" id="A0A3A8Q9V7"/>
<dbReference type="Proteomes" id="UP000282656">
    <property type="component" value="Unassembled WGS sequence"/>
</dbReference>
<reference evidence="2" key="1">
    <citation type="submission" date="2018-09" db="EMBL/GenBank/DDBJ databases">
        <authorList>
            <person name="Livingstone P.G."/>
            <person name="Whitworth D.E."/>
        </authorList>
    </citation>
    <scope>NUCLEOTIDE SEQUENCE [LARGE SCALE GENOMIC DNA]</scope>
    <source>
        <strain evidence="2">AB047A</strain>
    </source>
</reference>
<dbReference type="EMBL" id="RAWM01000071">
    <property type="protein sequence ID" value="RKH65459.1"/>
    <property type="molecule type" value="Genomic_DNA"/>
</dbReference>
<keyword evidence="2" id="KW-1185">Reference proteome</keyword>
<name>A0A3A8Q9V7_9BACT</name>
<protein>
    <submittedName>
        <fullName evidence="1">Uncharacterized protein</fullName>
    </submittedName>
</protein>
<sequence>MTPVIPCHDFEMLSWFLERTDFSFVYADGVPIAERIPPELKAVAASEKKVVVDLAVTSAKLLSKFIDEQVNPGTTALFRGIELVAVLPSPLRTQESQFFELLLSQIPEFKQAKQEGRAAIVAALLRSAVDPAGMGMESEGLVKHKWSEAEMEQTIELHLHHRSDRSGRAEAIEELARNLKLGVGQVSMAVDAVGTLDPQDPRRYPKPSKKLARLWARRGFTNKLGI</sequence>
<proteinExistence type="predicted"/>
<evidence type="ECO:0000313" key="1">
    <source>
        <dbReference type="EMBL" id="RKH65459.1"/>
    </source>
</evidence>